<dbReference type="Pfam" id="PF00690">
    <property type="entry name" value="Cation_ATPase_N"/>
    <property type="match status" value="1"/>
</dbReference>
<dbReference type="InterPro" id="IPR023298">
    <property type="entry name" value="ATPase_P-typ_TM_dom_sf"/>
</dbReference>
<keyword evidence="2" id="KW-1003">Cell membrane</keyword>
<evidence type="ECO:0000313" key="6">
    <source>
        <dbReference type="Proteomes" id="UP000789375"/>
    </source>
</evidence>
<reference evidence="5" key="1">
    <citation type="submission" date="2021-06" db="EMBL/GenBank/DDBJ databases">
        <authorList>
            <person name="Kallberg Y."/>
            <person name="Tangrot J."/>
            <person name="Rosling A."/>
        </authorList>
    </citation>
    <scope>NUCLEOTIDE SEQUENCE</scope>
    <source>
        <strain evidence="5">87-6 pot B 2015</strain>
    </source>
</reference>
<evidence type="ECO:0000256" key="2">
    <source>
        <dbReference type="ARBA" id="ARBA00022475"/>
    </source>
</evidence>
<gene>
    <name evidence="5" type="ORF">FMOSSE_LOCUS7287</name>
</gene>
<dbReference type="GO" id="GO:0030007">
    <property type="term" value="P:intracellular potassium ion homeostasis"/>
    <property type="evidence" value="ECO:0007669"/>
    <property type="project" value="TreeGrafter"/>
</dbReference>
<comment type="caution">
    <text evidence="5">The sequence shown here is derived from an EMBL/GenBank/DDBJ whole genome shotgun (WGS) entry which is preliminary data.</text>
</comment>
<dbReference type="SUPFAM" id="SSF81665">
    <property type="entry name" value="Calcium ATPase, transmembrane domain M"/>
    <property type="match status" value="1"/>
</dbReference>
<dbReference type="InterPro" id="IPR008250">
    <property type="entry name" value="ATPase_P-typ_transduc_dom_A_sf"/>
</dbReference>
<keyword evidence="6" id="KW-1185">Reference proteome</keyword>
<feature type="transmembrane region" description="Helical" evidence="3">
    <location>
        <begin position="145"/>
        <end position="166"/>
    </location>
</feature>
<dbReference type="AlphaFoldDB" id="A0A9N9BH01"/>
<sequence>MSEKSRKPGVDFSIEEKERSLSINYRTLSIQTSDSIQARKYQIKKEKKVATISPDDDIAQLNYHTLPVNLIWERFECNKNLGLNSQTAAHHLQRNGKNVISPPKNNIIYKILGYFLGGFCSLIWFAAIIMILLYKPLGEPNPSLINLALGIVLIIAVVILTVFAVYQDWSTSRVMKSIKNILHSETLVIRDGQVQKIPATDLVVGDLVQINMGSKVPSDLRLVEVTSDMKFDRSILTGENAPVTATIYDQNIKDFITT</sequence>
<proteinExistence type="predicted"/>
<dbReference type="GO" id="GO:0006883">
    <property type="term" value="P:intracellular sodium ion homeostasis"/>
    <property type="evidence" value="ECO:0007669"/>
    <property type="project" value="TreeGrafter"/>
</dbReference>
<feature type="domain" description="Cation-transporting P-type ATPase N-terminal" evidence="4">
    <location>
        <begin position="62"/>
        <end position="135"/>
    </location>
</feature>
<dbReference type="InterPro" id="IPR059000">
    <property type="entry name" value="ATPase_P-type_domA"/>
</dbReference>
<dbReference type="GO" id="GO:1902600">
    <property type="term" value="P:proton transmembrane transport"/>
    <property type="evidence" value="ECO:0007669"/>
    <property type="project" value="TreeGrafter"/>
</dbReference>
<dbReference type="GO" id="GO:0005391">
    <property type="term" value="F:P-type sodium:potassium-exchanging transporter activity"/>
    <property type="evidence" value="ECO:0007669"/>
    <property type="project" value="TreeGrafter"/>
</dbReference>
<dbReference type="InterPro" id="IPR050510">
    <property type="entry name" value="Cation_transp_ATPase_P-type"/>
</dbReference>
<keyword evidence="3" id="KW-1133">Transmembrane helix</keyword>
<dbReference type="SMART" id="SM00831">
    <property type="entry name" value="Cation_ATPase_N"/>
    <property type="match status" value="1"/>
</dbReference>
<dbReference type="PANTHER" id="PTHR43294:SF21">
    <property type="entry name" value="CATION TRANSPORTING ATPASE"/>
    <property type="match status" value="1"/>
</dbReference>
<feature type="transmembrane region" description="Helical" evidence="3">
    <location>
        <begin position="111"/>
        <end position="133"/>
    </location>
</feature>
<evidence type="ECO:0000313" key="5">
    <source>
        <dbReference type="EMBL" id="CAG8567609.1"/>
    </source>
</evidence>
<evidence type="ECO:0000259" key="4">
    <source>
        <dbReference type="SMART" id="SM00831"/>
    </source>
</evidence>
<dbReference type="Gene3D" id="2.70.150.10">
    <property type="entry name" value="Calcium-transporting ATPase, cytoplasmic transduction domain A"/>
    <property type="match status" value="1"/>
</dbReference>
<dbReference type="GO" id="GO:1990573">
    <property type="term" value="P:potassium ion import across plasma membrane"/>
    <property type="evidence" value="ECO:0007669"/>
    <property type="project" value="TreeGrafter"/>
</dbReference>
<dbReference type="GO" id="GO:0036376">
    <property type="term" value="P:sodium ion export across plasma membrane"/>
    <property type="evidence" value="ECO:0007669"/>
    <property type="project" value="TreeGrafter"/>
</dbReference>
<dbReference type="PANTHER" id="PTHR43294">
    <property type="entry name" value="SODIUM/POTASSIUM-TRANSPORTING ATPASE SUBUNIT ALPHA"/>
    <property type="match status" value="1"/>
</dbReference>
<evidence type="ECO:0000256" key="1">
    <source>
        <dbReference type="ARBA" id="ARBA00004651"/>
    </source>
</evidence>
<dbReference type="EMBL" id="CAJVPP010001668">
    <property type="protein sequence ID" value="CAG8567609.1"/>
    <property type="molecule type" value="Genomic_DNA"/>
</dbReference>
<dbReference type="Proteomes" id="UP000789375">
    <property type="component" value="Unassembled WGS sequence"/>
</dbReference>
<keyword evidence="3" id="KW-0812">Transmembrane</keyword>
<protein>
    <submittedName>
        <fullName evidence="5">1649_t:CDS:1</fullName>
    </submittedName>
</protein>
<accession>A0A9N9BH01</accession>
<dbReference type="Pfam" id="PF00122">
    <property type="entry name" value="E1-E2_ATPase"/>
    <property type="match status" value="1"/>
</dbReference>
<evidence type="ECO:0000256" key="3">
    <source>
        <dbReference type="SAM" id="Phobius"/>
    </source>
</evidence>
<keyword evidence="3" id="KW-0472">Membrane</keyword>
<dbReference type="Gene3D" id="1.20.1110.10">
    <property type="entry name" value="Calcium-transporting ATPase, transmembrane domain"/>
    <property type="match status" value="1"/>
</dbReference>
<dbReference type="InterPro" id="IPR004014">
    <property type="entry name" value="ATPase_P-typ_cation-transptr_N"/>
</dbReference>
<comment type="subcellular location">
    <subcellularLocation>
        <location evidence="1">Cell membrane</location>
        <topology evidence="1">Multi-pass membrane protein</topology>
    </subcellularLocation>
</comment>
<organism evidence="5 6">
    <name type="scientific">Funneliformis mosseae</name>
    <name type="common">Endomycorrhizal fungus</name>
    <name type="synonym">Glomus mosseae</name>
    <dbReference type="NCBI Taxonomy" id="27381"/>
    <lineage>
        <taxon>Eukaryota</taxon>
        <taxon>Fungi</taxon>
        <taxon>Fungi incertae sedis</taxon>
        <taxon>Mucoromycota</taxon>
        <taxon>Glomeromycotina</taxon>
        <taxon>Glomeromycetes</taxon>
        <taxon>Glomerales</taxon>
        <taxon>Glomeraceae</taxon>
        <taxon>Funneliformis</taxon>
    </lineage>
</organism>
<dbReference type="SUPFAM" id="SSF81653">
    <property type="entry name" value="Calcium ATPase, transduction domain A"/>
    <property type="match status" value="1"/>
</dbReference>
<name>A0A9N9BH01_FUNMO</name>
<dbReference type="GO" id="GO:0005886">
    <property type="term" value="C:plasma membrane"/>
    <property type="evidence" value="ECO:0007669"/>
    <property type="project" value="UniProtKB-SubCell"/>
</dbReference>